<feature type="region of interest" description="Disordered" evidence="1">
    <location>
        <begin position="141"/>
        <end position="264"/>
    </location>
</feature>
<comment type="caution">
    <text evidence="2">The sequence shown here is derived from an EMBL/GenBank/DDBJ whole genome shotgun (WGS) entry which is preliminary data.</text>
</comment>
<feature type="compositionally biased region" description="Acidic residues" evidence="1">
    <location>
        <begin position="183"/>
        <end position="215"/>
    </location>
</feature>
<dbReference type="AlphaFoldDB" id="A0A395INU7"/>
<dbReference type="EMBL" id="QKRW01000027">
    <property type="protein sequence ID" value="RAL61960.1"/>
    <property type="molecule type" value="Genomic_DNA"/>
</dbReference>
<gene>
    <name evidence="2" type="ORF">DID88_002449</name>
</gene>
<feature type="compositionally biased region" description="Basic residues" evidence="1">
    <location>
        <begin position="30"/>
        <end position="49"/>
    </location>
</feature>
<evidence type="ECO:0000256" key="1">
    <source>
        <dbReference type="SAM" id="MobiDB-lite"/>
    </source>
</evidence>
<protein>
    <submittedName>
        <fullName evidence="2">Uncharacterized protein</fullName>
    </submittedName>
</protein>
<proteinExistence type="predicted"/>
<evidence type="ECO:0000313" key="3">
    <source>
        <dbReference type="Proteomes" id="UP000249056"/>
    </source>
</evidence>
<feature type="compositionally biased region" description="Basic and acidic residues" evidence="1">
    <location>
        <begin position="160"/>
        <end position="171"/>
    </location>
</feature>
<feature type="compositionally biased region" description="Basic and acidic residues" evidence="1">
    <location>
        <begin position="62"/>
        <end position="81"/>
    </location>
</feature>
<dbReference type="Proteomes" id="UP000249056">
    <property type="component" value="Unassembled WGS sequence"/>
</dbReference>
<sequence length="287" mass="31787">MAPPKSKAPKLPNSLLQQLGVDDGGGNGGRGRRRPRTPPPQKRLKSQHVRHNDEDDDDAGDEDIKLLNEKKEDPPREKAPGNDDAVPESRIGKNISKAVRDKLAEDDDEIAALEKKLGLKGKKKGLPKSFQEDGLDELLGDLDALDDSEDEEVQQKKRGKAEANDWLERKRAEARKRARGNESSEDEEDDDEDDDILDEDEDDDEASEMSTDEPDFLGSDSGENESDLGDENMADDDFEGFGSGNDEEVAPKPKSSRKSLCGARGFDSSSFWKIYSTFITEGIFFGF</sequence>
<feature type="region of interest" description="Disordered" evidence="1">
    <location>
        <begin position="1"/>
        <end position="94"/>
    </location>
</feature>
<feature type="compositionally biased region" description="Acidic residues" evidence="1">
    <location>
        <begin position="141"/>
        <end position="152"/>
    </location>
</feature>
<keyword evidence="3" id="KW-1185">Reference proteome</keyword>
<organism evidence="2 3">
    <name type="scientific">Monilinia fructigena</name>
    <dbReference type="NCBI Taxonomy" id="38457"/>
    <lineage>
        <taxon>Eukaryota</taxon>
        <taxon>Fungi</taxon>
        <taxon>Dikarya</taxon>
        <taxon>Ascomycota</taxon>
        <taxon>Pezizomycotina</taxon>
        <taxon>Leotiomycetes</taxon>
        <taxon>Helotiales</taxon>
        <taxon>Sclerotiniaceae</taxon>
        <taxon>Monilinia</taxon>
    </lineage>
</organism>
<reference evidence="2 3" key="1">
    <citation type="submission" date="2018-06" db="EMBL/GenBank/DDBJ databases">
        <title>Genome Sequence of the Brown Rot Fungal Pathogen Monilinia fructigena.</title>
        <authorList>
            <person name="Landi L."/>
            <person name="De Miccolis Angelini R.M."/>
            <person name="Pollastro S."/>
            <person name="Abate D."/>
            <person name="Faretra F."/>
            <person name="Romanazzi G."/>
        </authorList>
    </citation>
    <scope>NUCLEOTIDE SEQUENCE [LARGE SCALE GENOMIC DNA]</scope>
    <source>
        <strain evidence="2 3">Mfrg269</strain>
    </source>
</reference>
<evidence type="ECO:0000313" key="2">
    <source>
        <dbReference type="EMBL" id="RAL61960.1"/>
    </source>
</evidence>
<accession>A0A395INU7</accession>
<feature type="compositionally biased region" description="Acidic residues" evidence="1">
    <location>
        <begin position="222"/>
        <end position="239"/>
    </location>
</feature>
<name>A0A395INU7_9HELO</name>